<dbReference type="HAMAP" id="MF_01201">
    <property type="entry name" value="Ala_racemase"/>
    <property type="match status" value="1"/>
</dbReference>
<dbReference type="NCBIfam" id="TIGR00492">
    <property type="entry name" value="alr"/>
    <property type="match status" value="1"/>
</dbReference>
<dbReference type="EC" id="5.1.1.1" evidence="4"/>
<comment type="function">
    <text evidence="4">Catalyzes the interconversion of L-alanine and D-alanine. May also act on other amino acids.</text>
</comment>
<dbReference type="SMART" id="SM01005">
    <property type="entry name" value="Ala_racemase_C"/>
    <property type="match status" value="1"/>
</dbReference>
<dbReference type="PROSITE" id="PS00395">
    <property type="entry name" value="ALANINE_RACEMASE"/>
    <property type="match status" value="1"/>
</dbReference>
<reference evidence="6 7" key="1">
    <citation type="submission" date="2024-06" db="EMBL/GenBank/DDBJ databases">
        <title>Sorghum-associated microbial communities from plants grown in Nebraska, USA.</title>
        <authorList>
            <person name="Schachtman D."/>
        </authorList>
    </citation>
    <scope>NUCLEOTIDE SEQUENCE [LARGE SCALE GENOMIC DNA]</scope>
    <source>
        <strain evidence="6 7">1288</strain>
    </source>
</reference>
<feature type="active site" description="Proton acceptor; specific for L-alanine" evidence="4">
    <location>
        <position position="268"/>
    </location>
</feature>
<gene>
    <name evidence="6" type="ORF">ABIC55_002269</name>
</gene>
<comment type="cofactor">
    <cofactor evidence="1 4">
        <name>pyridoxal 5'-phosphate</name>
        <dbReference type="ChEBI" id="CHEBI:597326"/>
    </cofactor>
</comment>
<evidence type="ECO:0000256" key="1">
    <source>
        <dbReference type="ARBA" id="ARBA00001933"/>
    </source>
</evidence>
<dbReference type="InterPro" id="IPR020622">
    <property type="entry name" value="Ala_racemase_pyridoxalP-BS"/>
</dbReference>
<dbReference type="EMBL" id="JBEPME010000003">
    <property type="protein sequence ID" value="MET3657182.1"/>
    <property type="molecule type" value="Genomic_DNA"/>
</dbReference>
<dbReference type="Gene3D" id="3.20.20.10">
    <property type="entry name" value="Alanine racemase"/>
    <property type="match status" value="1"/>
</dbReference>
<dbReference type="PANTHER" id="PTHR30511:SF0">
    <property type="entry name" value="ALANINE RACEMASE, CATABOLIC-RELATED"/>
    <property type="match status" value="1"/>
</dbReference>
<dbReference type="InterPro" id="IPR000821">
    <property type="entry name" value="Ala_racemase"/>
</dbReference>
<dbReference type="SUPFAM" id="SSF50621">
    <property type="entry name" value="Alanine racemase C-terminal domain-like"/>
    <property type="match status" value="1"/>
</dbReference>
<dbReference type="CDD" id="cd00430">
    <property type="entry name" value="PLPDE_III_AR"/>
    <property type="match status" value="1"/>
</dbReference>
<keyword evidence="2 4" id="KW-0663">Pyridoxal phosphate</keyword>
<comment type="similarity">
    <text evidence="4">Belongs to the alanine racemase family.</text>
</comment>
<feature type="binding site" evidence="4">
    <location>
        <position position="315"/>
    </location>
    <ligand>
        <name>substrate</name>
    </ligand>
</feature>
<feature type="binding site" evidence="4">
    <location>
        <position position="139"/>
    </location>
    <ligand>
        <name>substrate</name>
    </ligand>
</feature>
<evidence type="ECO:0000256" key="2">
    <source>
        <dbReference type="ARBA" id="ARBA00022898"/>
    </source>
</evidence>
<protein>
    <recommendedName>
        <fullName evidence="4">Alanine racemase</fullName>
        <ecNumber evidence="4">5.1.1.1</ecNumber>
    </recommendedName>
</protein>
<sequence length="379" mass="41570">MEDSIHYRPTQAIVDLAAIRANVRNLKDYLGSETAVIAVVKADGYGHGEVEVAQAAFEAGAEMVSVATPDEAIRLRMAGISGDILVMGPSPLVFAEKAAELGIILTVSSAEWLQSALDVSEKFMQQLKIHVKIDSGMGRIGLRDEGALRSLMSVVNSTKQVLLDGIFTHFACADEENTENTEEQFIKFMRLVQTLSEKPRLVHASNSAASLLYPEYALDAVRFGIGLYGITPSEYVGGKLPFRLERSLRIESELAYVKLLEVGNRISYGGTYVTSSAEWIGTIPIGYADGLRRGLRGQEVLIDGERMPIIGTICMDQCMVKLPRELAVGEKVVLIGRQDKEEVTMEEWAERLGTIPYEIAVSIAKRVPRIYTGKDGQNI</sequence>
<keyword evidence="7" id="KW-1185">Reference proteome</keyword>
<dbReference type="RefSeq" id="WP_354313190.1">
    <property type="nucleotide sequence ID" value="NZ_JBEPME010000003.1"/>
</dbReference>
<comment type="catalytic activity">
    <reaction evidence="4">
        <text>L-alanine = D-alanine</text>
        <dbReference type="Rhea" id="RHEA:20249"/>
        <dbReference type="ChEBI" id="CHEBI:57416"/>
        <dbReference type="ChEBI" id="CHEBI:57972"/>
        <dbReference type="EC" id="5.1.1.1"/>
    </reaction>
</comment>
<dbReference type="Gene3D" id="2.40.37.10">
    <property type="entry name" value="Lyase, Ornithine Decarboxylase, Chain A, domain 1"/>
    <property type="match status" value="1"/>
</dbReference>
<dbReference type="InterPro" id="IPR011079">
    <property type="entry name" value="Ala_racemase_C"/>
</dbReference>
<comment type="caution">
    <text evidence="6">The sequence shown here is derived from an EMBL/GenBank/DDBJ whole genome shotgun (WGS) entry which is preliminary data.</text>
</comment>
<dbReference type="Pfam" id="PF00842">
    <property type="entry name" value="Ala_racemase_C"/>
    <property type="match status" value="1"/>
</dbReference>
<dbReference type="PANTHER" id="PTHR30511">
    <property type="entry name" value="ALANINE RACEMASE"/>
    <property type="match status" value="1"/>
</dbReference>
<evidence type="ECO:0000256" key="4">
    <source>
        <dbReference type="HAMAP-Rule" id="MF_01201"/>
    </source>
</evidence>
<dbReference type="PRINTS" id="PR00992">
    <property type="entry name" value="ALARACEMASE"/>
</dbReference>
<keyword evidence="3 4" id="KW-0413">Isomerase</keyword>
<dbReference type="Proteomes" id="UP001549104">
    <property type="component" value="Unassembled WGS sequence"/>
</dbReference>
<evidence type="ECO:0000256" key="3">
    <source>
        <dbReference type="ARBA" id="ARBA00023235"/>
    </source>
</evidence>
<dbReference type="InterPro" id="IPR029066">
    <property type="entry name" value="PLP-binding_barrel"/>
</dbReference>
<evidence type="ECO:0000313" key="6">
    <source>
        <dbReference type="EMBL" id="MET3657182.1"/>
    </source>
</evidence>
<feature type="active site" description="Proton acceptor; specific for D-alanine" evidence="4">
    <location>
        <position position="41"/>
    </location>
</feature>
<evidence type="ECO:0000259" key="5">
    <source>
        <dbReference type="SMART" id="SM01005"/>
    </source>
</evidence>
<feature type="domain" description="Alanine racemase C-terminal" evidence="5">
    <location>
        <begin position="247"/>
        <end position="372"/>
    </location>
</feature>
<organism evidence="6 7">
    <name type="scientific">Sporosarcina psychrophila</name>
    <name type="common">Bacillus psychrophilus</name>
    <dbReference type="NCBI Taxonomy" id="1476"/>
    <lineage>
        <taxon>Bacteria</taxon>
        <taxon>Bacillati</taxon>
        <taxon>Bacillota</taxon>
        <taxon>Bacilli</taxon>
        <taxon>Bacillales</taxon>
        <taxon>Caryophanaceae</taxon>
        <taxon>Sporosarcina</taxon>
    </lineage>
</organism>
<dbReference type="InterPro" id="IPR001608">
    <property type="entry name" value="Ala_racemase_N"/>
</dbReference>
<name>A0ABV2K8K7_SPOPS</name>
<dbReference type="Pfam" id="PF01168">
    <property type="entry name" value="Ala_racemase_N"/>
    <property type="match status" value="1"/>
</dbReference>
<comment type="pathway">
    <text evidence="4">Amino-acid biosynthesis; D-alanine biosynthesis; D-alanine from L-alanine: step 1/1.</text>
</comment>
<dbReference type="GO" id="GO:0008784">
    <property type="term" value="F:alanine racemase activity"/>
    <property type="evidence" value="ECO:0007669"/>
    <property type="project" value="UniProtKB-EC"/>
</dbReference>
<feature type="modified residue" description="N6-(pyridoxal phosphate)lysine" evidence="4">
    <location>
        <position position="41"/>
    </location>
</feature>
<accession>A0ABV2K8K7</accession>
<proteinExistence type="inferred from homology"/>
<dbReference type="InterPro" id="IPR009006">
    <property type="entry name" value="Ala_racemase/Decarboxylase_C"/>
</dbReference>
<dbReference type="SUPFAM" id="SSF51419">
    <property type="entry name" value="PLP-binding barrel"/>
    <property type="match status" value="1"/>
</dbReference>
<evidence type="ECO:0000313" key="7">
    <source>
        <dbReference type="Proteomes" id="UP001549104"/>
    </source>
</evidence>